<dbReference type="GO" id="GO:0016020">
    <property type="term" value="C:membrane"/>
    <property type="evidence" value="ECO:0007669"/>
    <property type="project" value="UniProtKB-SubCell"/>
</dbReference>
<comment type="caution">
    <text evidence="7">The sequence shown here is derived from an EMBL/GenBank/DDBJ whole genome shotgun (WGS) entry which is preliminary data.</text>
</comment>
<evidence type="ECO:0000313" key="8">
    <source>
        <dbReference type="Proteomes" id="UP000435304"/>
    </source>
</evidence>
<keyword evidence="3 6" id="KW-1133">Transmembrane helix</keyword>
<keyword evidence="2 6" id="KW-0812">Transmembrane</keyword>
<evidence type="ECO:0000256" key="2">
    <source>
        <dbReference type="ARBA" id="ARBA00022692"/>
    </source>
</evidence>
<dbReference type="Proteomes" id="UP000435304">
    <property type="component" value="Unassembled WGS sequence"/>
</dbReference>
<evidence type="ECO:0000256" key="5">
    <source>
        <dbReference type="SAM" id="MobiDB-lite"/>
    </source>
</evidence>
<evidence type="ECO:0000313" key="7">
    <source>
        <dbReference type="EMBL" id="MVA75183.1"/>
    </source>
</evidence>
<feature type="transmembrane region" description="Helical" evidence="6">
    <location>
        <begin position="24"/>
        <end position="43"/>
    </location>
</feature>
<name>A0A6A9UR14_9ACTN</name>
<gene>
    <name evidence="7" type="ORF">GC722_03935</name>
</gene>
<keyword evidence="8" id="KW-1185">Reference proteome</keyword>
<reference evidence="7 8" key="1">
    <citation type="submission" date="2019-12" db="EMBL/GenBank/DDBJ databases">
        <title>Auraticoccus cholistani sp. nov., an actinomycete isolated from soil of Cholistan desert.</title>
        <authorList>
            <person name="Cheema M.T."/>
        </authorList>
    </citation>
    <scope>NUCLEOTIDE SEQUENCE [LARGE SCALE GENOMIC DNA]</scope>
    <source>
        <strain evidence="7 8">F435</strain>
    </source>
</reference>
<dbReference type="EMBL" id="WPCU01000004">
    <property type="protein sequence ID" value="MVA75183.1"/>
    <property type="molecule type" value="Genomic_DNA"/>
</dbReference>
<dbReference type="RefSeq" id="WP_156608150.1">
    <property type="nucleotide sequence ID" value="NZ_WPCU01000004.1"/>
</dbReference>
<evidence type="ECO:0000256" key="6">
    <source>
        <dbReference type="SAM" id="Phobius"/>
    </source>
</evidence>
<organism evidence="7 8">
    <name type="scientific">Auraticoccus cholistanensis</name>
    <dbReference type="NCBI Taxonomy" id="2656650"/>
    <lineage>
        <taxon>Bacteria</taxon>
        <taxon>Bacillati</taxon>
        <taxon>Actinomycetota</taxon>
        <taxon>Actinomycetes</taxon>
        <taxon>Propionibacteriales</taxon>
        <taxon>Propionibacteriaceae</taxon>
        <taxon>Auraticoccus</taxon>
    </lineage>
</organism>
<keyword evidence="4 6" id="KW-0472">Membrane</keyword>
<evidence type="ECO:0000256" key="4">
    <source>
        <dbReference type="ARBA" id="ARBA00023136"/>
    </source>
</evidence>
<feature type="region of interest" description="Disordered" evidence="5">
    <location>
        <begin position="58"/>
        <end position="107"/>
    </location>
</feature>
<dbReference type="AlphaFoldDB" id="A0A6A9UR14"/>
<dbReference type="PANTHER" id="PTHR30168:SF0">
    <property type="entry name" value="INNER MEMBRANE PROTEIN"/>
    <property type="match status" value="1"/>
</dbReference>
<evidence type="ECO:0008006" key="9">
    <source>
        <dbReference type="Google" id="ProtNLM"/>
    </source>
</evidence>
<proteinExistence type="predicted"/>
<dbReference type="Pfam" id="PF04228">
    <property type="entry name" value="Zn_peptidase"/>
    <property type="match status" value="1"/>
</dbReference>
<evidence type="ECO:0000256" key="1">
    <source>
        <dbReference type="ARBA" id="ARBA00004167"/>
    </source>
</evidence>
<dbReference type="InterPro" id="IPR007343">
    <property type="entry name" value="Uncharacterised_pept_Zn_put"/>
</dbReference>
<comment type="subcellular location">
    <subcellularLocation>
        <location evidence="1">Membrane</location>
        <topology evidence="1">Single-pass membrane protein</topology>
    </subcellularLocation>
</comment>
<protein>
    <recommendedName>
        <fullName evidence="9">Neutral zinc metallopeptidase</fullName>
    </recommendedName>
</protein>
<accession>A0A6A9UR14</accession>
<sequence>MAQTPAGSGGAAPRRAARPRGRGLLLALVAATAVVLAVAAVLVTRAGGIRLPGVAATAVPEPAPGTPAAPSSGARATSGPGVPGAPSGGPAPPGVGGPVFPIEARPDDPFTGTGLDDNRLYAVVAPPASLGCPAPALRPPPVPDEELQAHAEDVVGCLVQALAPLLAEQGLELTAPAVATFDDDLRTPCGLLAVADYPAYYCSTDATIYLNARTDDTAFNYARLERGYWLVLAHEVGHHLQHTAGIFPLYSEAWDDAEEDERLELTRRLELQATCFAGVQLNLLAGTLQLPADTDEQLTAYARENNDEVTGTRDHGDADSTESWLLAGFDRGWGSFGYCRTWSAEDADVS</sequence>
<dbReference type="PANTHER" id="PTHR30168">
    <property type="entry name" value="PUTATIVE MEMBRANE PROTEIN YPFJ"/>
    <property type="match status" value="1"/>
</dbReference>
<feature type="compositionally biased region" description="Low complexity" evidence="5">
    <location>
        <begin position="68"/>
        <end position="80"/>
    </location>
</feature>
<evidence type="ECO:0000256" key="3">
    <source>
        <dbReference type="ARBA" id="ARBA00022989"/>
    </source>
</evidence>